<dbReference type="RefSeq" id="WP_285577363.1">
    <property type="nucleotide sequence ID" value="NZ_BSDE01000008.1"/>
</dbReference>
<accession>A0ABQ5QIQ9</accession>
<proteinExistence type="predicted"/>
<feature type="region of interest" description="Disordered" evidence="1">
    <location>
        <begin position="1"/>
        <end position="20"/>
    </location>
</feature>
<reference evidence="2 3" key="1">
    <citation type="journal article" date="2023" name="Antonie Van Leeuwenhoek">
        <title>Mesoterricola silvestris gen. nov., sp. nov., Mesoterricola sediminis sp. nov., Geothrix oryzae sp. nov., Geothrix edaphica sp. nov., Geothrix rubra sp. nov., and Geothrix limicola sp. nov., six novel members of Acidobacteriota isolated from soils.</title>
        <authorList>
            <person name="Itoh H."/>
            <person name="Sugisawa Y."/>
            <person name="Mise K."/>
            <person name="Xu Z."/>
            <person name="Kuniyasu M."/>
            <person name="Ushijima N."/>
            <person name="Kawano K."/>
            <person name="Kobayashi E."/>
            <person name="Shiratori Y."/>
            <person name="Masuda Y."/>
            <person name="Senoo K."/>
        </authorList>
    </citation>
    <scope>NUCLEOTIDE SEQUENCE [LARGE SCALE GENOMIC DNA]</scope>
    <source>
        <strain evidence="2 3">Red804</strain>
    </source>
</reference>
<evidence type="ECO:0000313" key="2">
    <source>
        <dbReference type="EMBL" id="GLH74740.1"/>
    </source>
</evidence>
<evidence type="ECO:0000256" key="1">
    <source>
        <dbReference type="SAM" id="MobiDB-lite"/>
    </source>
</evidence>
<protein>
    <submittedName>
        <fullName evidence="2">Uncharacterized protein</fullName>
    </submittedName>
</protein>
<gene>
    <name evidence="2" type="ORF">GETHLI_32420</name>
</gene>
<evidence type="ECO:0000313" key="3">
    <source>
        <dbReference type="Proteomes" id="UP001165069"/>
    </source>
</evidence>
<name>A0ABQ5QIQ9_9BACT</name>
<dbReference type="EMBL" id="BSDE01000008">
    <property type="protein sequence ID" value="GLH74740.1"/>
    <property type="molecule type" value="Genomic_DNA"/>
</dbReference>
<organism evidence="2 3">
    <name type="scientific">Geothrix limicola</name>
    <dbReference type="NCBI Taxonomy" id="2927978"/>
    <lineage>
        <taxon>Bacteria</taxon>
        <taxon>Pseudomonadati</taxon>
        <taxon>Acidobacteriota</taxon>
        <taxon>Holophagae</taxon>
        <taxon>Holophagales</taxon>
        <taxon>Holophagaceae</taxon>
        <taxon>Geothrix</taxon>
    </lineage>
</organism>
<sequence>MTSASGSAPKKVKEKRQTPEERQAALRYNHMMYGPTAGEFRPAAKKINLGGAYLNHPKFQALMAAFKKGTAYQFDVNDKGRAYTVSTDGTQILFDGRTLYYSRPCNRFEDHLLLDRSVAVQYQNLDALVHLAVAVLRSLSDLGSPQLSFFNHEFIYGDEPLEAGIASQGPNLLIGSFKHQKVQEKPRK</sequence>
<dbReference type="Proteomes" id="UP001165069">
    <property type="component" value="Unassembled WGS sequence"/>
</dbReference>
<comment type="caution">
    <text evidence="2">The sequence shown here is derived from an EMBL/GenBank/DDBJ whole genome shotgun (WGS) entry which is preliminary data.</text>
</comment>
<keyword evidence="3" id="KW-1185">Reference proteome</keyword>